<dbReference type="RefSeq" id="XP_014152476.1">
    <property type="nucleotide sequence ID" value="XM_014297001.1"/>
</dbReference>
<dbReference type="PANTHER" id="PTHR24201">
    <property type="entry name" value="ANK_REP_REGION DOMAIN-CONTAINING PROTEIN"/>
    <property type="match status" value="1"/>
</dbReference>
<keyword evidence="4" id="KW-1185">Reference proteome</keyword>
<dbReference type="AlphaFoldDB" id="A0A0L0FPE7"/>
<sequence>MASVQAHNCNEATGHQSRRLDCLVRLVKLGADPALRDGYGCTPLHYSVWCGMANEMLFLLHVAPELLTMADERGNTPLHYAAFTVSLRMEDGKRPLDLARAVGFVEGAAELGSHTGVPTLKRLAMQRATSLNSLSLTRNLESQWDRSESDVANSTQSALSNSVMAGSVDTQSDWLQLLVGTEDLGDVFGFGVECCQCCISRETNLYRYA</sequence>
<dbReference type="Gene3D" id="1.25.40.20">
    <property type="entry name" value="Ankyrin repeat-containing domain"/>
    <property type="match status" value="1"/>
</dbReference>
<proteinExistence type="predicted"/>
<protein>
    <submittedName>
        <fullName evidence="3">Uncharacterized protein</fullName>
    </submittedName>
</protein>
<keyword evidence="1" id="KW-0677">Repeat</keyword>
<dbReference type="OrthoDB" id="8068875at2759"/>
<organism evidence="3 4">
    <name type="scientific">Sphaeroforma arctica JP610</name>
    <dbReference type="NCBI Taxonomy" id="667725"/>
    <lineage>
        <taxon>Eukaryota</taxon>
        <taxon>Ichthyosporea</taxon>
        <taxon>Ichthyophonida</taxon>
        <taxon>Sphaeroforma</taxon>
    </lineage>
</organism>
<name>A0A0L0FPE7_9EUKA</name>
<gene>
    <name evidence="3" type="ORF">SARC_09002</name>
</gene>
<evidence type="ECO:0000256" key="1">
    <source>
        <dbReference type="ARBA" id="ARBA00022737"/>
    </source>
</evidence>
<evidence type="ECO:0000313" key="3">
    <source>
        <dbReference type="EMBL" id="KNC78574.1"/>
    </source>
</evidence>
<dbReference type="SUPFAM" id="SSF48403">
    <property type="entry name" value="Ankyrin repeat"/>
    <property type="match status" value="1"/>
</dbReference>
<dbReference type="InterPro" id="IPR050776">
    <property type="entry name" value="Ank_Repeat/CDKN_Inhibitor"/>
</dbReference>
<evidence type="ECO:0000313" key="4">
    <source>
        <dbReference type="Proteomes" id="UP000054560"/>
    </source>
</evidence>
<dbReference type="InterPro" id="IPR036770">
    <property type="entry name" value="Ankyrin_rpt-contain_sf"/>
</dbReference>
<keyword evidence="2" id="KW-0040">ANK repeat</keyword>
<accession>A0A0L0FPE7</accession>
<dbReference type="Pfam" id="PF13857">
    <property type="entry name" value="Ank_5"/>
    <property type="match status" value="1"/>
</dbReference>
<dbReference type="Proteomes" id="UP000054560">
    <property type="component" value="Unassembled WGS sequence"/>
</dbReference>
<reference evidence="3 4" key="1">
    <citation type="submission" date="2011-02" db="EMBL/GenBank/DDBJ databases">
        <title>The Genome Sequence of Sphaeroforma arctica JP610.</title>
        <authorList>
            <consortium name="The Broad Institute Genome Sequencing Platform"/>
            <person name="Russ C."/>
            <person name="Cuomo C."/>
            <person name="Young S.K."/>
            <person name="Zeng Q."/>
            <person name="Gargeya S."/>
            <person name="Alvarado L."/>
            <person name="Berlin A."/>
            <person name="Chapman S.B."/>
            <person name="Chen Z."/>
            <person name="Freedman E."/>
            <person name="Gellesch M."/>
            <person name="Goldberg J."/>
            <person name="Griggs A."/>
            <person name="Gujja S."/>
            <person name="Heilman E."/>
            <person name="Heiman D."/>
            <person name="Howarth C."/>
            <person name="Mehta T."/>
            <person name="Neiman D."/>
            <person name="Pearson M."/>
            <person name="Roberts A."/>
            <person name="Saif S."/>
            <person name="Shea T."/>
            <person name="Shenoy N."/>
            <person name="Sisk P."/>
            <person name="Stolte C."/>
            <person name="Sykes S."/>
            <person name="White J."/>
            <person name="Yandava C."/>
            <person name="Burger G."/>
            <person name="Gray M.W."/>
            <person name="Holland P.W.H."/>
            <person name="King N."/>
            <person name="Lang F.B.F."/>
            <person name="Roger A.J."/>
            <person name="Ruiz-Trillo I."/>
            <person name="Haas B."/>
            <person name="Nusbaum C."/>
            <person name="Birren B."/>
        </authorList>
    </citation>
    <scope>NUCLEOTIDE SEQUENCE [LARGE SCALE GENOMIC DNA]</scope>
    <source>
        <strain evidence="3 4">JP610</strain>
    </source>
</reference>
<evidence type="ECO:0000256" key="2">
    <source>
        <dbReference type="ARBA" id="ARBA00023043"/>
    </source>
</evidence>
<dbReference type="InterPro" id="IPR002110">
    <property type="entry name" value="Ankyrin_rpt"/>
</dbReference>
<dbReference type="GeneID" id="25909506"/>
<dbReference type="EMBL" id="KQ242465">
    <property type="protein sequence ID" value="KNC78574.1"/>
    <property type="molecule type" value="Genomic_DNA"/>
</dbReference>